<dbReference type="AlphaFoldDB" id="A0A0P5AB51"/>
<dbReference type="PANTHER" id="PTHR16470:SF0">
    <property type="entry name" value="UBIQUITIN DOMAIN-CONTAINING PROTEIN UBFD1"/>
    <property type="match status" value="1"/>
</dbReference>
<dbReference type="Pfam" id="PF00240">
    <property type="entry name" value="ubiquitin"/>
    <property type="match status" value="1"/>
</dbReference>
<feature type="domain" description="Ubiquitin-like" evidence="1">
    <location>
        <begin position="21"/>
        <end position="90"/>
    </location>
</feature>
<accession>A0A0P5AB51</accession>
<dbReference type="SMART" id="SM00213">
    <property type="entry name" value="UBQ"/>
    <property type="match status" value="1"/>
</dbReference>
<dbReference type="STRING" id="35525.A0A0P5AB51"/>
<dbReference type="EMBL" id="GDIP01214003">
    <property type="protein sequence ID" value="JAJ09399.1"/>
    <property type="molecule type" value="Transcribed_RNA"/>
</dbReference>
<dbReference type="OrthoDB" id="267397at2759"/>
<dbReference type="PANTHER" id="PTHR16470">
    <property type="entry name" value="UBIQUITIN DOMAIN-CONTAINING PROTEIN UBFD1"/>
    <property type="match status" value="1"/>
</dbReference>
<dbReference type="Gene3D" id="3.10.20.90">
    <property type="entry name" value="Phosphatidylinositol 3-kinase Catalytic Subunit, Chain A, domain 1"/>
    <property type="match status" value="1"/>
</dbReference>
<dbReference type="Proteomes" id="UP000076858">
    <property type="component" value="Unassembled WGS sequence"/>
</dbReference>
<evidence type="ECO:0000259" key="1">
    <source>
        <dbReference type="PROSITE" id="PS50053"/>
    </source>
</evidence>
<dbReference type="InterPro" id="IPR039120">
    <property type="entry name" value="UBFD1"/>
</dbReference>
<dbReference type="CDD" id="cd17047">
    <property type="entry name" value="Ubl_UBFD1"/>
    <property type="match status" value="1"/>
</dbReference>
<dbReference type="InterPro" id="IPR000626">
    <property type="entry name" value="Ubiquitin-like_dom"/>
</dbReference>
<dbReference type="PROSITE" id="PS50053">
    <property type="entry name" value="UBIQUITIN_2"/>
    <property type="match status" value="1"/>
</dbReference>
<sequence length="245" mass="27733">MEEKQEHIEDPALAGDIDGVKDVIFKVVFNKKKHEVSFPLDATIAQLKDHLHTIIGVPKEMQKVMVKGLAHDQKSLRESGIVSGSKVMVIGSTFNDVLALSHQTAQLIPEDKVKPSVIKEPLSQQKIHRKILEKGPPEDAMPGLKNVKEALPPHPLYGMCSRGKVRLTFKMENDQIWIGTKERTEKISMSTIKTIVSEPIEGHEEYHILGIQLGPTEASRYWIYWIPSQFVDAIKETILGKWHYF</sequence>
<evidence type="ECO:0000313" key="3">
    <source>
        <dbReference type="EMBL" id="KZS10060.1"/>
    </source>
</evidence>
<proteinExistence type="predicted"/>
<reference evidence="2" key="2">
    <citation type="submission" date="2015-10" db="EMBL/GenBank/DDBJ databases">
        <authorList>
            <person name="Gilbert D.G."/>
        </authorList>
    </citation>
    <scope>NUCLEOTIDE SEQUENCE</scope>
</reference>
<protein>
    <submittedName>
        <fullName evidence="2">Ubiquitin domain-containing protein UBFD1</fullName>
    </submittedName>
</protein>
<dbReference type="Pfam" id="PF25343">
    <property type="entry name" value="PH_UBFD1_C"/>
    <property type="match status" value="1"/>
</dbReference>
<keyword evidence="4" id="KW-1185">Reference proteome</keyword>
<reference evidence="2" key="1">
    <citation type="submission" date="2015-10" db="EMBL/GenBank/DDBJ databases">
        <title>Daphnia magna gene sets from two clonal populations assembled and annotated with EvidentialGene.</title>
        <authorList>
            <person name="Gilbert D."/>
            <person name="Podicheti R."/>
            <person name="Orsini L."/>
            <person name="Colbourne J."/>
            <person name="Pfrender M."/>
        </authorList>
    </citation>
    <scope>NUCLEOTIDE SEQUENCE</scope>
</reference>
<dbReference type="GO" id="GO:0003723">
    <property type="term" value="F:RNA binding"/>
    <property type="evidence" value="ECO:0007669"/>
    <property type="project" value="TreeGrafter"/>
</dbReference>
<dbReference type="GO" id="GO:0045296">
    <property type="term" value="F:cadherin binding"/>
    <property type="evidence" value="ECO:0007669"/>
    <property type="project" value="TreeGrafter"/>
</dbReference>
<dbReference type="SUPFAM" id="SSF54236">
    <property type="entry name" value="Ubiquitin-like"/>
    <property type="match status" value="1"/>
</dbReference>
<organism evidence="2">
    <name type="scientific">Daphnia magna</name>
    <dbReference type="NCBI Taxonomy" id="35525"/>
    <lineage>
        <taxon>Eukaryota</taxon>
        <taxon>Metazoa</taxon>
        <taxon>Ecdysozoa</taxon>
        <taxon>Arthropoda</taxon>
        <taxon>Crustacea</taxon>
        <taxon>Branchiopoda</taxon>
        <taxon>Diplostraca</taxon>
        <taxon>Cladocera</taxon>
        <taxon>Anomopoda</taxon>
        <taxon>Daphniidae</taxon>
        <taxon>Daphnia</taxon>
    </lineage>
</organism>
<evidence type="ECO:0000313" key="4">
    <source>
        <dbReference type="Proteomes" id="UP000076858"/>
    </source>
</evidence>
<reference evidence="3 4" key="3">
    <citation type="submission" date="2016-03" db="EMBL/GenBank/DDBJ databases">
        <title>EvidentialGene: Evidence-directed Construction of Genes on Genomes.</title>
        <authorList>
            <person name="Gilbert D.G."/>
            <person name="Choi J.-H."/>
            <person name="Mockaitis K."/>
            <person name="Colbourne J."/>
            <person name="Pfrender M."/>
        </authorList>
    </citation>
    <scope>NUCLEOTIDE SEQUENCE [LARGE SCALE GENOMIC DNA]</scope>
    <source>
        <strain evidence="3 4">Xinb3</strain>
        <tissue evidence="3">Complete organism</tissue>
    </source>
</reference>
<evidence type="ECO:0000313" key="2">
    <source>
        <dbReference type="EMBL" id="JAJ09399.1"/>
    </source>
</evidence>
<gene>
    <name evidence="3" type="ORF">APZ42_025544</name>
</gene>
<dbReference type="InterPro" id="IPR057455">
    <property type="entry name" value="UBFD1_C"/>
</dbReference>
<dbReference type="EMBL" id="LRGB01001899">
    <property type="protein sequence ID" value="KZS10060.1"/>
    <property type="molecule type" value="Genomic_DNA"/>
</dbReference>
<name>A0A0P5AB51_9CRUS</name>
<dbReference type="InterPro" id="IPR029071">
    <property type="entry name" value="Ubiquitin-like_domsf"/>
</dbReference>